<protein>
    <submittedName>
        <fullName evidence="2">Uncharacterized protein</fullName>
    </submittedName>
</protein>
<dbReference type="AlphaFoldDB" id="A0AAV4WSU6"/>
<accession>A0AAV4WSU6</accession>
<dbReference type="Proteomes" id="UP001054945">
    <property type="component" value="Unassembled WGS sequence"/>
</dbReference>
<feature type="compositionally biased region" description="Basic and acidic residues" evidence="1">
    <location>
        <begin position="1"/>
        <end position="10"/>
    </location>
</feature>
<comment type="caution">
    <text evidence="2">The sequence shown here is derived from an EMBL/GenBank/DDBJ whole genome shotgun (WGS) entry which is preliminary data.</text>
</comment>
<proteinExistence type="predicted"/>
<evidence type="ECO:0000256" key="1">
    <source>
        <dbReference type="SAM" id="MobiDB-lite"/>
    </source>
</evidence>
<sequence length="95" mass="11103">MRKRLEETERGWGSNAPPFPKSGTKLLTDWSNRNSDRISRMRVSGKYSPVHYLAFLWGSLRAFGADQRYIRKEFGYGNFPMSQQRCRGELDVVKK</sequence>
<evidence type="ECO:0000313" key="3">
    <source>
        <dbReference type="Proteomes" id="UP001054945"/>
    </source>
</evidence>
<organism evidence="2 3">
    <name type="scientific">Caerostris extrusa</name>
    <name type="common">Bark spider</name>
    <name type="synonym">Caerostris bankana</name>
    <dbReference type="NCBI Taxonomy" id="172846"/>
    <lineage>
        <taxon>Eukaryota</taxon>
        <taxon>Metazoa</taxon>
        <taxon>Ecdysozoa</taxon>
        <taxon>Arthropoda</taxon>
        <taxon>Chelicerata</taxon>
        <taxon>Arachnida</taxon>
        <taxon>Araneae</taxon>
        <taxon>Araneomorphae</taxon>
        <taxon>Entelegynae</taxon>
        <taxon>Araneoidea</taxon>
        <taxon>Araneidae</taxon>
        <taxon>Caerostris</taxon>
    </lineage>
</organism>
<gene>
    <name evidence="2" type="ORF">CEXT_503801</name>
</gene>
<feature type="region of interest" description="Disordered" evidence="1">
    <location>
        <begin position="1"/>
        <end position="28"/>
    </location>
</feature>
<name>A0AAV4WSU6_CAEEX</name>
<dbReference type="EMBL" id="BPLR01016667">
    <property type="protein sequence ID" value="GIY85577.1"/>
    <property type="molecule type" value="Genomic_DNA"/>
</dbReference>
<reference evidence="2 3" key="1">
    <citation type="submission" date="2021-06" db="EMBL/GenBank/DDBJ databases">
        <title>Caerostris extrusa draft genome.</title>
        <authorList>
            <person name="Kono N."/>
            <person name="Arakawa K."/>
        </authorList>
    </citation>
    <scope>NUCLEOTIDE SEQUENCE [LARGE SCALE GENOMIC DNA]</scope>
</reference>
<evidence type="ECO:0000313" key="2">
    <source>
        <dbReference type="EMBL" id="GIY85577.1"/>
    </source>
</evidence>
<keyword evidence="3" id="KW-1185">Reference proteome</keyword>